<dbReference type="InterPro" id="IPR011335">
    <property type="entry name" value="Restrct_endonuc-II-like"/>
</dbReference>
<sequence>MNLAKSRLRSWRRLRMEMYQLKAKCSGLADLMVKPKSGNGISATAKSAVRKIVKFDLFGYRDFEGNKYTEKGIALEEQAIKLSGRKRGLPLKKNTERRENDWITGECDIYVPSRKLIIDTKCSWDIGSHPFFADEAEEKAKKAGYDAQMQGYMWLWDCNEAHIDFVLLPTPYDQLSSYDDPTRYIDLVEQIPQEKRITTVTIKRDEKIIEKIKEQVEIAQEYYQQLIQEMH</sequence>
<name>A0AAV2U3S9_HAEIF</name>
<reference evidence="1 2" key="1">
    <citation type="journal article" date="2012" name="Emerg. Infect. Dis.">
        <title>Lineage-specific Virulence Determinants of Haemophilus influenzae Biogroup aegyptius.</title>
        <authorList>
            <person name="Strouts F.R."/>
            <person name="Power P."/>
            <person name="Croucher N.J."/>
            <person name="Corton N."/>
            <person name="van Tonder A."/>
            <person name="Quail M.A."/>
            <person name="Langford P.R."/>
            <person name="Hudson M.J."/>
            <person name="Parkhill J."/>
            <person name="Kroll J.S."/>
            <person name="Bentley S.D."/>
        </authorList>
    </citation>
    <scope>NUCLEOTIDE SEQUENCE [LARGE SCALE GENOMIC DNA]</scope>
    <source>
        <strain evidence="1 2">F3047</strain>
    </source>
</reference>
<accession>A0AAV2U3S9</accession>
<dbReference type="Gene3D" id="3.90.320.10">
    <property type="match status" value="1"/>
</dbReference>
<evidence type="ECO:0008006" key="3">
    <source>
        <dbReference type="Google" id="ProtNLM"/>
    </source>
</evidence>
<proteinExistence type="predicted"/>
<dbReference type="InterPro" id="IPR011604">
    <property type="entry name" value="PDDEXK-like_dom_sf"/>
</dbReference>
<dbReference type="Proteomes" id="UP000006797">
    <property type="component" value="Chromosome"/>
</dbReference>
<protein>
    <recommendedName>
        <fullName evidence="3">Translocation protein TolB</fullName>
    </recommendedName>
</protein>
<evidence type="ECO:0000313" key="2">
    <source>
        <dbReference type="Proteomes" id="UP000006797"/>
    </source>
</evidence>
<dbReference type="SUPFAM" id="SSF52980">
    <property type="entry name" value="Restriction endonuclease-like"/>
    <property type="match status" value="1"/>
</dbReference>
<dbReference type="AlphaFoldDB" id="A0AAV2U3S9"/>
<dbReference type="KEGG" id="hil:HICON_15410"/>
<organism evidence="1 2">
    <name type="scientific">Haemophilus influenzae F3047</name>
    <dbReference type="NCBI Taxonomy" id="935897"/>
    <lineage>
        <taxon>Bacteria</taxon>
        <taxon>Pseudomonadati</taxon>
        <taxon>Pseudomonadota</taxon>
        <taxon>Gammaproteobacteria</taxon>
        <taxon>Pasteurellales</taxon>
        <taxon>Pasteurellaceae</taxon>
        <taxon>Haemophilus</taxon>
    </lineage>
</organism>
<gene>
    <name evidence="1" type="ORF">HICON_15410</name>
</gene>
<dbReference type="EMBL" id="FQ670204">
    <property type="protein sequence ID" value="CBY87001.1"/>
    <property type="molecule type" value="Genomic_DNA"/>
</dbReference>
<evidence type="ECO:0000313" key="1">
    <source>
        <dbReference type="EMBL" id="CBY87001.1"/>
    </source>
</evidence>